<dbReference type="EMBL" id="GBRH01164055">
    <property type="protein sequence ID" value="JAE33841.1"/>
    <property type="molecule type" value="Transcribed_RNA"/>
</dbReference>
<organism evidence="1">
    <name type="scientific">Arundo donax</name>
    <name type="common">Giant reed</name>
    <name type="synonym">Donax arundinaceus</name>
    <dbReference type="NCBI Taxonomy" id="35708"/>
    <lineage>
        <taxon>Eukaryota</taxon>
        <taxon>Viridiplantae</taxon>
        <taxon>Streptophyta</taxon>
        <taxon>Embryophyta</taxon>
        <taxon>Tracheophyta</taxon>
        <taxon>Spermatophyta</taxon>
        <taxon>Magnoliopsida</taxon>
        <taxon>Liliopsida</taxon>
        <taxon>Poales</taxon>
        <taxon>Poaceae</taxon>
        <taxon>PACMAD clade</taxon>
        <taxon>Arundinoideae</taxon>
        <taxon>Arundineae</taxon>
        <taxon>Arundo</taxon>
    </lineage>
</organism>
<reference evidence="1" key="2">
    <citation type="journal article" date="2015" name="Data Brief">
        <title>Shoot transcriptome of the giant reed, Arundo donax.</title>
        <authorList>
            <person name="Barrero R.A."/>
            <person name="Guerrero F.D."/>
            <person name="Moolhuijzen P."/>
            <person name="Goolsby J.A."/>
            <person name="Tidwell J."/>
            <person name="Bellgard S.E."/>
            <person name="Bellgard M.I."/>
        </authorList>
    </citation>
    <scope>NUCLEOTIDE SEQUENCE</scope>
    <source>
        <tissue evidence="1">Shoot tissue taken approximately 20 cm above the soil surface</tissue>
    </source>
</reference>
<proteinExistence type="predicted"/>
<sequence length="44" mass="4957">MLVPLLQIVGRPELRSAKAILSSDTNDFLRIRTQAKPYSPFSEP</sequence>
<dbReference type="AlphaFoldDB" id="A0A0A9HG40"/>
<evidence type="ECO:0000313" key="1">
    <source>
        <dbReference type="EMBL" id="JAE33841.1"/>
    </source>
</evidence>
<name>A0A0A9HG40_ARUDO</name>
<accession>A0A0A9HG40</accession>
<protein>
    <submittedName>
        <fullName evidence="1">Uncharacterized protein</fullName>
    </submittedName>
</protein>
<reference evidence="1" key="1">
    <citation type="submission" date="2014-09" db="EMBL/GenBank/DDBJ databases">
        <authorList>
            <person name="Magalhaes I.L.F."/>
            <person name="Oliveira U."/>
            <person name="Santos F.R."/>
            <person name="Vidigal T.H.D.A."/>
            <person name="Brescovit A.D."/>
            <person name="Santos A.J."/>
        </authorList>
    </citation>
    <scope>NUCLEOTIDE SEQUENCE</scope>
    <source>
        <tissue evidence="1">Shoot tissue taken approximately 20 cm above the soil surface</tissue>
    </source>
</reference>